<dbReference type="GO" id="GO:0070681">
    <property type="term" value="P:glutaminyl-tRNAGln biosynthesis via transamidation"/>
    <property type="evidence" value="ECO:0007669"/>
    <property type="project" value="TreeGrafter"/>
</dbReference>
<keyword evidence="1" id="KW-0547">Nucleotide-binding</keyword>
<dbReference type="PANTHER" id="PTHR15004">
    <property type="entry name" value="GLUTAMYL-TRNA(GLN) AMIDOTRANSFERASE SUBUNIT C, MITOCHONDRIAL"/>
    <property type="match status" value="1"/>
</dbReference>
<dbReference type="SUPFAM" id="SSF141000">
    <property type="entry name" value="Glu-tRNAGln amidotransferase C subunit"/>
    <property type="match status" value="1"/>
</dbReference>
<gene>
    <name evidence="1" type="primary">gatC</name>
    <name evidence="2" type="ORF">HNR42_002915</name>
</gene>
<protein>
    <recommendedName>
        <fullName evidence="1">Aspartyl/glutamyl-tRNA(Asn/Gln) amidotransferase subunit C</fullName>
        <shortName evidence="1">Asp/Glu-ADT subunit C</shortName>
        <ecNumber evidence="1">6.3.5.-</ecNumber>
    </recommendedName>
</protein>
<dbReference type="Proteomes" id="UP000569951">
    <property type="component" value="Unassembled WGS sequence"/>
</dbReference>
<evidence type="ECO:0000313" key="2">
    <source>
        <dbReference type="EMBL" id="MBB6099465.1"/>
    </source>
</evidence>
<keyword evidence="2" id="KW-0808">Transferase</keyword>
<comment type="similarity">
    <text evidence="1">Belongs to the GatC family.</text>
</comment>
<dbReference type="GO" id="GO:0006450">
    <property type="term" value="P:regulation of translational fidelity"/>
    <property type="evidence" value="ECO:0007669"/>
    <property type="project" value="InterPro"/>
</dbReference>
<organism evidence="2 3">
    <name type="scientific">Deinobacterium chartae</name>
    <dbReference type="NCBI Taxonomy" id="521158"/>
    <lineage>
        <taxon>Bacteria</taxon>
        <taxon>Thermotogati</taxon>
        <taxon>Deinococcota</taxon>
        <taxon>Deinococci</taxon>
        <taxon>Deinococcales</taxon>
        <taxon>Deinococcaceae</taxon>
        <taxon>Deinobacterium</taxon>
    </lineage>
</organism>
<evidence type="ECO:0000313" key="3">
    <source>
        <dbReference type="Proteomes" id="UP000569951"/>
    </source>
</evidence>
<dbReference type="HAMAP" id="MF_00122">
    <property type="entry name" value="GatC"/>
    <property type="match status" value="1"/>
</dbReference>
<keyword evidence="1" id="KW-0648">Protein biosynthesis</keyword>
<dbReference type="PANTHER" id="PTHR15004:SF0">
    <property type="entry name" value="GLUTAMYL-TRNA(GLN) AMIDOTRANSFERASE SUBUNIT C, MITOCHONDRIAL"/>
    <property type="match status" value="1"/>
</dbReference>
<keyword evidence="1" id="KW-0067">ATP-binding</keyword>
<dbReference type="GO" id="GO:0016740">
    <property type="term" value="F:transferase activity"/>
    <property type="evidence" value="ECO:0007669"/>
    <property type="project" value="UniProtKB-KW"/>
</dbReference>
<proteinExistence type="inferred from homology"/>
<dbReference type="InterPro" id="IPR003837">
    <property type="entry name" value="GatC"/>
</dbReference>
<accession>A0A841I6K2</accession>
<dbReference type="EMBL" id="JACHHG010000012">
    <property type="protein sequence ID" value="MBB6099465.1"/>
    <property type="molecule type" value="Genomic_DNA"/>
</dbReference>
<dbReference type="GO" id="GO:0005524">
    <property type="term" value="F:ATP binding"/>
    <property type="evidence" value="ECO:0007669"/>
    <property type="project" value="UniProtKB-KW"/>
</dbReference>
<dbReference type="NCBIfam" id="TIGR00135">
    <property type="entry name" value="gatC"/>
    <property type="match status" value="1"/>
</dbReference>
<comment type="function">
    <text evidence="1">Allows the formation of correctly charged Asn-tRNA(Asn) or Gln-tRNA(Gln) through the transamidation of misacylated Asp-tRNA(Asn) or Glu-tRNA(Gln) in organisms which lack either or both of asparaginyl-tRNA or glutaminyl-tRNA synthetases. The reaction takes place in the presence of glutamine and ATP through an activated phospho-Asp-tRNA(Asn) or phospho-Glu-tRNA(Gln).</text>
</comment>
<comment type="caution">
    <text evidence="2">The sequence shown here is derived from an EMBL/GenBank/DDBJ whole genome shotgun (WGS) entry which is preliminary data.</text>
</comment>
<reference evidence="2 3" key="1">
    <citation type="submission" date="2020-08" db="EMBL/GenBank/DDBJ databases">
        <title>Genomic Encyclopedia of Type Strains, Phase IV (KMG-IV): sequencing the most valuable type-strain genomes for metagenomic binning, comparative biology and taxonomic classification.</title>
        <authorList>
            <person name="Goeker M."/>
        </authorList>
    </citation>
    <scope>NUCLEOTIDE SEQUENCE [LARGE SCALE GENOMIC DNA]</scope>
    <source>
        <strain evidence="2 3">DSM 21458</strain>
    </source>
</reference>
<dbReference type="Gene3D" id="1.10.20.60">
    <property type="entry name" value="Glu-tRNAGln amidotransferase C subunit, N-terminal domain"/>
    <property type="match status" value="1"/>
</dbReference>
<name>A0A841I6K2_9DEIO</name>
<comment type="catalytic activity">
    <reaction evidence="1">
        <text>L-glutamyl-tRNA(Gln) + L-glutamine + ATP + H2O = L-glutaminyl-tRNA(Gln) + L-glutamate + ADP + phosphate + H(+)</text>
        <dbReference type="Rhea" id="RHEA:17521"/>
        <dbReference type="Rhea" id="RHEA-COMP:9681"/>
        <dbReference type="Rhea" id="RHEA-COMP:9684"/>
        <dbReference type="ChEBI" id="CHEBI:15377"/>
        <dbReference type="ChEBI" id="CHEBI:15378"/>
        <dbReference type="ChEBI" id="CHEBI:29985"/>
        <dbReference type="ChEBI" id="CHEBI:30616"/>
        <dbReference type="ChEBI" id="CHEBI:43474"/>
        <dbReference type="ChEBI" id="CHEBI:58359"/>
        <dbReference type="ChEBI" id="CHEBI:78520"/>
        <dbReference type="ChEBI" id="CHEBI:78521"/>
        <dbReference type="ChEBI" id="CHEBI:456216"/>
    </reaction>
</comment>
<sequence length="104" mass="11879">MRKTSAKERAMIDDAEMQHLKTLARLDLSPEETARVQADLNKILGYFEKLNELDTEGVPEMQRPVRLENVMRPDEPGEMLPQEAALGLAVDQQDGFFRVPRVIE</sequence>
<dbReference type="AlphaFoldDB" id="A0A841I6K2"/>
<dbReference type="GO" id="GO:0006412">
    <property type="term" value="P:translation"/>
    <property type="evidence" value="ECO:0007669"/>
    <property type="project" value="UniProtKB-UniRule"/>
</dbReference>
<comment type="catalytic activity">
    <reaction evidence="1">
        <text>L-aspartyl-tRNA(Asn) + L-glutamine + ATP + H2O = L-asparaginyl-tRNA(Asn) + L-glutamate + ADP + phosphate + 2 H(+)</text>
        <dbReference type="Rhea" id="RHEA:14513"/>
        <dbReference type="Rhea" id="RHEA-COMP:9674"/>
        <dbReference type="Rhea" id="RHEA-COMP:9677"/>
        <dbReference type="ChEBI" id="CHEBI:15377"/>
        <dbReference type="ChEBI" id="CHEBI:15378"/>
        <dbReference type="ChEBI" id="CHEBI:29985"/>
        <dbReference type="ChEBI" id="CHEBI:30616"/>
        <dbReference type="ChEBI" id="CHEBI:43474"/>
        <dbReference type="ChEBI" id="CHEBI:58359"/>
        <dbReference type="ChEBI" id="CHEBI:78515"/>
        <dbReference type="ChEBI" id="CHEBI:78516"/>
        <dbReference type="ChEBI" id="CHEBI:456216"/>
    </reaction>
</comment>
<dbReference type="Pfam" id="PF02686">
    <property type="entry name" value="GatC"/>
    <property type="match status" value="1"/>
</dbReference>
<dbReference type="InterPro" id="IPR036113">
    <property type="entry name" value="Asp/Glu-ADT_sf_sub_c"/>
</dbReference>
<keyword evidence="1 2" id="KW-0436">Ligase</keyword>
<keyword evidence="3" id="KW-1185">Reference proteome</keyword>
<dbReference type="RefSeq" id="WP_425486297.1">
    <property type="nucleotide sequence ID" value="NZ_JACHHG010000012.1"/>
</dbReference>
<dbReference type="EC" id="6.3.5.-" evidence="1"/>
<comment type="subunit">
    <text evidence="1">Heterotrimer of A, B and C subunits.</text>
</comment>
<dbReference type="GO" id="GO:0050567">
    <property type="term" value="F:glutaminyl-tRNA synthase (glutamine-hydrolyzing) activity"/>
    <property type="evidence" value="ECO:0007669"/>
    <property type="project" value="UniProtKB-UniRule"/>
</dbReference>
<evidence type="ECO:0000256" key="1">
    <source>
        <dbReference type="HAMAP-Rule" id="MF_00122"/>
    </source>
</evidence>